<comment type="caution">
    <text evidence="5">The sequence shown here is derived from an EMBL/GenBank/DDBJ whole genome shotgun (WGS) entry which is preliminary data.</text>
</comment>
<comment type="similarity">
    <text evidence="1 3">Belongs to the type-B carboxylesterase/lipase family.</text>
</comment>
<evidence type="ECO:0000259" key="4">
    <source>
        <dbReference type="Pfam" id="PF00135"/>
    </source>
</evidence>
<dbReference type="InterPro" id="IPR019826">
    <property type="entry name" value="Carboxylesterase_B_AS"/>
</dbReference>
<keyword evidence="6" id="KW-1185">Reference proteome</keyword>
<accession>A0ABU7JQJ5</accession>
<dbReference type="PROSITE" id="PS00122">
    <property type="entry name" value="CARBOXYLESTERASE_B_1"/>
    <property type="match status" value="1"/>
</dbReference>
<sequence length="493" mass="52657">MEPVVQTGRGRVRGVVSGGVAAFKGIPYAAAPVGDLRFAAPAPVPAWDGVREATQYGPTAPKPPYRSPLDQLLPDPVIPGEDFLNLNVWTPDFAASLPVLVWIHGGAFVHGSSAVSLYDGSNFARDGLVFVSINYRLGAPGFALLEDAPANRGLLDQVAALQWVRDNIAAFGGNPDLVTIAGESAGAMSVLTLLAMPAAEGLFRRAIAQSGAGHAVMAADTARRVAAALAESLEVEPSRAGFASVTPEELVGAQEALVERIRADPNPETWGESAADSRAFAPCIDGEVLTARPIDRIADGASADVDVLIGTNTDEFTLFFVPFGVDGAIDDNLLRMMIGVHGLDVDAALVAYRAARPDATPGQLLMDVLRDRMFRIPALRVAEARWALDIPTYVYRFDWPTTEYDGRLGATHALEIGFVFDNLRVRESSALAGPKPPQELAERMHQAWVAFASTGRPGWSRYGDNRTEMTFGLDSGTTDDPDAELRALWDGIR</sequence>
<evidence type="ECO:0000256" key="2">
    <source>
        <dbReference type="ARBA" id="ARBA00022801"/>
    </source>
</evidence>
<evidence type="ECO:0000313" key="6">
    <source>
        <dbReference type="Proteomes" id="UP001331936"/>
    </source>
</evidence>
<organism evidence="5 6">
    <name type="scientific">Rhodococcus chondri</name>
    <dbReference type="NCBI Taxonomy" id="3065941"/>
    <lineage>
        <taxon>Bacteria</taxon>
        <taxon>Bacillati</taxon>
        <taxon>Actinomycetota</taxon>
        <taxon>Actinomycetes</taxon>
        <taxon>Mycobacteriales</taxon>
        <taxon>Nocardiaceae</taxon>
        <taxon>Rhodococcus</taxon>
    </lineage>
</organism>
<evidence type="ECO:0000313" key="5">
    <source>
        <dbReference type="EMBL" id="MEE2032280.1"/>
    </source>
</evidence>
<dbReference type="Proteomes" id="UP001331936">
    <property type="component" value="Unassembled WGS sequence"/>
</dbReference>
<dbReference type="EMBL" id="JAUZMZ010000037">
    <property type="protein sequence ID" value="MEE2032280.1"/>
    <property type="molecule type" value="Genomic_DNA"/>
</dbReference>
<dbReference type="InterPro" id="IPR029058">
    <property type="entry name" value="AB_hydrolase_fold"/>
</dbReference>
<name>A0ABU7JQJ5_9NOCA</name>
<evidence type="ECO:0000256" key="1">
    <source>
        <dbReference type="ARBA" id="ARBA00005964"/>
    </source>
</evidence>
<protein>
    <recommendedName>
        <fullName evidence="3">Carboxylic ester hydrolase</fullName>
        <ecNumber evidence="3">3.1.1.-</ecNumber>
    </recommendedName>
</protein>
<dbReference type="InterPro" id="IPR002018">
    <property type="entry name" value="CarbesteraseB"/>
</dbReference>
<gene>
    <name evidence="5" type="ORF">Q8814_09205</name>
</gene>
<dbReference type="RefSeq" id="WP_330151704.1">
    <property type="nucleotide sequence ID" value="NZ_JAUZMZ010000037.1"/>
</dbReference>
<dbReference type="EC" id="3.1.1.-" evidence="3"/>
<proteinExistence type="inferred from homology"/>
<dbReference type="Gene3D" id="3.40.50.1820">
    <property type="entry name" value="alpha/beta hydrolase"/>
    <property type="match status" value="1"/>
</dbReference>
<evidence type="ECO:0000256" key="3">
    <source>
        <dbReference type="RuleBase" id="RU361235"/>
    </source>
</evidence>
<feature type="domain" description="Carboxylesterase type B" evidence="4">
    <location>
        <begin position="2"/>
        <end position="458"/>
    </location>
</feature>
<dbReference type="Pfam" id="PF00135">
    <property type="entry name" value="COesterase"/>
    <property type="match status" value="1"/>
</dbReference>
<dbReference type="InterPro" id="IPR050309">
    <property type="entry name" value="Type-B_Carboxylest/Lipase"/>
</dbReference>
<reference evidence="5 6" key="1">
    <citation type="submission" date="2023-08" db="EMBL/GenBank/DDBJ databases">
        <authorList>
            <person name="Girao M."/>
            <person name="Carvalho M.F."/>
        </authorList>
    </citation>
    <scope>NUCLEOTIDE SEQUENCE [LARGE SCALE GENOMIC DNA]</scope>
    <source>
        <strain evidence="5 6">CC-R104</strain>
    </source>
</reference>
<keyword evidence="2 3" id="KW-0378">Hydrolase</keyword>
<dbReference type="PANTHER" id="PTHR11559">
    <property type="entry name" value="CARBOXYLESTERASE"/>
    <property type="match status" value="1"/>
</dbReference>
<dbReference type="SUPFAM" id="SSF53474">
    <property type="entry name" value="alpha/beta-Hydrolases"/>
    <property type="match status" value="1"/>
</dbReference>